<feature type="region of interest" description="Disordered" evidence="2">
    <location>
        <begin position="61"/>
        <end position="87"/>
    </location>
</feature>
<evidence type="ECO:0000256" key="3">
    <source>
        <dbReference type="SAM" id="SignalP"/>
    </source>
</evidence>
<feature type="domain" description="Peptidase S1" evidence="4">
    <location>
        <begin position="109"/>
        <end position="284"/>
    </location>
</feature>
<organism evidence="5 6">
    <name type="scientific">Streptomyces camelliae</name>
    <dbReference type="NCBI Taxonomy" id="3004093"/>
    <lineage>
        <taxon>Bacteria</taxon>
        <taxon>Bacillati</taxon>
        <taxon>Actinomycetota</taxon>
        <taxon>Actinomycetes</taxon>
        <taxon>Kitasatosporales</taxon>
        <taxon>Streptomycetaceae</taxon>
        <taxon>Streptomyces</taxon>
    </lineage>
</organism>
<dbReference type="Gene3D" id="2.40.10.10">
    <property type="entry name" value="Trypsin-like serine proteases"/>
    <property type="match status" value="2"/>
</dbReference>
<name>A0ABY7NXQ2_9ACTN</name>
<feature type="signal peptide" evidence="3">
    <location>
        <begin position="1"/>
        <end position="27"/>
    </location>
</feature>
<dbReference type="InterPro" id="IPR050966">
    <property type="entry name" value="Glutamyl_endopeptidase"/>
</dbReference>
<dbReference type="PROSITE" id="PS51318">
    <property type="entry name" value="TAT"/>
    <property type="match status" value="1"/>
</dbReference>
<dbReference type="Pfam" id="PF13517">
    <property type="entry name" value="FG-GAP_3"/>
    <property type="match status" value="1"/>
</dbReference>
<dbReference type="Pfam" id="PF00089">
    <property type="entry name" value="Trypsin"/>
    <property type="match status" value="1"/>
</dbReference>
<evidence type="ECO:0000256" key="1">
    <source>
        <dbReference type="ARBA" id="ARBA00022729"/>
    </source>
</evidence>
<dbReference type="InterPro" id="IPR009003">
    <property type="entry name" value="Peptidase_S1_PA"/>
</dbReference>
<evidence type="ECO:0000313" key="5">
    <source>
        <dbReference type="EMBL" id="WBO62962.1"/>
    </source>
</evidence>
<gene>
    <name evidence="5" type="ORF">O1G22_09090</name>
</gene>
<protein>
    <submittedName>
        <fullName evidence="5">FG-GAP-like repeat-containing protein</fullName>
    </submittedName>
</protein>
<keyword evidence="6" id="KW-1185">Reference proteome</keyword>
<keyword evidence="1 3" id="KW-0732">Signal</keyword>
<dbReference type="RefSeq" id="WP_270080860.1">
    <property type="nucleotide sequence ID" value="NZ_CP115300.1"/>
</dbReference>
<feature type="chain" id="PRO_5045740541" evidence="3">
    <location>
        <begin position="28"/>
        <end position="603"/>
    </location>
</feature>
<dbReference type="InterPro" id="IPR018114">
    <property type="entry name" value="TRYPSIN_HIS"/>
</dbReference>
<accession>A0ABY7NXQ2</accession>
<sequence length="603" mass="62160">MLTYGNRRTAVAILCAAALGLATPLLAAPAAQAGDRTPAPSPAGREARDAARFWTAGRMADARPLDGGRTAPSGPGPSVAAAGGPQGTAFPGTRLVGTFFGSDGPSGTTWHCTGSVIDTTARNIVLTAAHCGLNMNADYIFVPKFVKGAGPDQQPYGIFHIQRMFTDPRYVPDKGSSTTKTAASDLDTAFARVSANQRGQSLQDAVGGGLTFTRPSGYANKNVTVVGYPSYGHNNTGSALKCTVPTTQLPGYRQMSMTCGGYYGGVSGSPWITDYQDGATTGHVIGNLGGYNGGGNDADVDYISYAPAFGSDAANLLADAVANQDPPADLPPYKGINALPGGAARWRGASLLASGDYTGDRLGDLLVVWSDGGITLYPGDGKGGFGSEKRLANANSTWTYARTLTGGDFTGDGRSDLLVRWSDGEATLYPAIGSAGLGREVRMAAPRSAWKNAVQITSGQFDGKGANDLLVRWSDGRLTLHTGVGTGGFGPTRQLLAANGTWTKAAQLTGGDFGGTPGFLARWGDGSLDSYAGTSAAGPGTRSRVLGPNGTWTHAQAMTSGDFTADHTRNDLIVRWSDGETTLYADNGTKSVGTENTLVHPGT</sequence>
<dbReference type="SUPFAM" id="SSF69318">
    <property type="entry name" value="Integrin alpha N-terminal domain"/>
    <property type="match status" value="1"/>
</dbReference>
<dbReference type="PROSITE" id="PS00134">
    <property type="entry name" value="TRYPSIN_HIS"/>
    <property type="match status" value="1"/>
</dbReference>
<dbReference type="Proteomes" id="UP001212326">
    <property type="component" value="Chromosome"/>
</dbReference>
<evidence type="ECO:0000256" key="2">
    <source>
        <dbReference type="SAM" id="MobiDB-lite"/>
    </source>
</evidence>
<dbReference type="InterPro" id="IPR001254">
    <property type="entry name" value="Trypsin_dom"/>
</dbReference>
<dbReference type="PANTHER" id="PTHR15462">
    <property type="entry name" value="SERINE PROTEASE"/>
    <property type="match status" value="1"/>
</dbReference>
<reference evidence="5 6" key="1">
    <citation type="submission" date="2022-12" db="EMBL/GenBank/DDBJ databases">
        <authorList>
            <person name="Mo P."/>
        </authorList>
    </citation>
    <scope>NUCLEOTIDE SEQUENCE [LARGE SCALE GENOMIC DNA]</scope>
    <source>
        <strain evidence="5 6">HUAS 2-6</strain>
    </source>
</reference>
<dbReference type="InterPro" id="IPR043504">
    <property type="entry name" value="Peptidase_S1_PA_chymotrypsin"/>
</dbReference>
<dbReference type="InterPro" id="IPR028994">
    <property type="entry name" value="Integrin_alpha_N"/>
</dbReference>
<dbReference type="InterPro" id="IPR006311">
    <property type="entry name" value="TAT_signal"/>
</dbReference>
<evidence type="ECO:0000313" key="6">
    <source>
        <dbReference type="Proteomes" id="UP001212326"/>
    </source>
</evidence>
<feature type="compositionally biased region" description="Low complexity" evidence="2">
    <location>
        <begin position="71"/>
        <end position="83"/>
    </location>
</feature>
<proteinExistence type="predicted"/>
<dbReference type="EMBL" id="CP115300">
    <property type="protein sequence ID" value="WBO62962.1"/>
    <property type="molecule type" value="Genomic_DNA"/>
</dbReference>
<dbReference type="SUPFAM" id="SSF50494">
    <property type="entry name" value="Trypsin-like serine proteases"/>
    <property type="match status" value="1"/>
</dbReference>
<dbReference type="PANTHER" id="PTHR15462:SF8">
    <property type="entry name" value="SERINE PROTEASE"/>
    <property type="match status" value="1"/>
</dbReference>
<evidence type="ECO:0000259" key="4">
    <source>
        <dbReference type="Pfam" id="PF00089"/>
    </source>
</evidence>
<dbReference type="InterPro" id="IPR013517">
    <property type="entry name" value="FG-GAP"/>
</dbReference>